<sequence>MFDELINKIKNSGTAIFCGAGISYHSGLPLVNDLIKEILDVLEVSVMDADALASSTMPFEGFIEALNNEVDVDELLSIFERGEPNSTHYLIAGLVKNGMVKTIMTTNFDQLIEKALLKVGFLNGSYKVFSSEEEFDKIDWTSEDIKLIKIHGCVSDKDQMAITLSAVANMAHCQGRYTAIENFFSSNINPNVIIMGYSCSDIFDISPRIEEITSNSSEVIIFEHSNAEVSNDELIGLKEIKNPFKRFNGNRLYCNTDSFIREIWTALLNKNYYFTTESTNWKNDVERWFKRVLMINQPYIKNILAARILYNIGEYQLSIPHFEKAIAGAHLDSNQKIFYGEMGNLGMAFNALGRYGEAKLCLEESAVVSHHLENTQGEIAQLQTLGNVRRNLMDIEGAIQAYNRAIYLSEKTNDLPSLCNSLGNMVSIYTGLRQPDKAITILNKSLTIAIAIGDKQSEGSMLCNMGISLSQKGNIERAKFFINRSIDINRQIGDKQNECMGLHNLSNINIKEKDFDESINNSNAALKIASKIGIRQLQARTNYNMGVSYFSKGDTSIALSYLNEALIINLELYGSNHPQLVPITEAIFRIQNFPDDIDYIVKKYFQ</sequence>
<dbReference type="Pfam" id="PF13289">
    <property type="entry name" value="SIR2_2"/>
    <property type="match status" value="1"/>
</dbReference>
<name>A0A552V4F3_9FLAO</name>
<comment type="caution">
    <text evidence="1">The sequence shown here is derived from an EMBL/GenBank/DDBJ whole genome shotgun (WGS) entry which is preliminary data.</text>
</comment>
<organism evidence="1 2">
    <name type="scientific">Flavobacterium zepuense</name>
    <dbReference type="NCBI Taxonomy" id="2593302"/>
    <lineage>
        <taxon>Bacteria</taxon>
        <taxon>Pseudomonadati</taxon>
        <taxon>Bacteroidota</taxon>
        <taxon>Flavobacteriia</taxon>
        <taxon>Flavobacteriales</taxon>
        <taxon>Flavobacteriaceae</taxon>
        <taxon>Flavobacterium</taxon>
    </lineage>
</organism>
<gene>
    <name evidence="1" type="ORF">FMM05_08660</name>
</gene>
<dbReference type="AlphaFoldDB" id="A0A552V4F3"/>
<dbReference type="EMBL" id="VJVZ01000004">
    <property type="protein sequence ID" value="TRW25365.1"/>
    <property type="molecule type" value="Genomic_DNA"/>
</dbReference>
<dbReference type="Gene3D" id="1.25.40.10">
    <property type="entry name" value="Tetratricopeptide repeat domain"/>
    <property type="match status" value="1"/>
</dbReference>
<evidence type="ECO:0000313" key="2">
    <source>
        <dbReference type="Proteomes" id="UP000320643"/>
    </source>
</evidence>
<dbReference type="InterPro" id="IPR019734">
    <property type="entry name" value="TPR_rpt"/>
</dbReference>
<keyword evidence="2" id="KW-1185">Reference proteome</keyword>
<dbReference type="InterPro" id="IPR011990">
    <property type="entry name" value="TPR-like_helical_dom_sf"/>
</dbReference>
<accession>A0A552V4F3</accession>
<dbReference type="InterPro" id="IPR029035">
    <property type="entry name" value="DHS-like_NAD/FAD-binding_dom"/>
</dbReference>
<dbReference type="OrthoDB" id="1688888at2"/>
<reference evidence="1 2" key="1">
    <citation type="submission" date="2019-07" db="EMBL/GenBank/DDBJ databases">
        <title>Flavobacterium sp. nov., isolated from glacier ice.</title>
        <authorList>
            <person name="Liu Q."/>
            <person name="Xin Y.-H."/>
        </authorList>
    </citation>
    <scope>NUCLEOTIDE SEQUENCE [LARGE SCALE GENOMIC DNA]</scope>
    <source>
        <strain evidence="1 2">ZT4R6</strain>
    </source>
</reference>
<dbReference type="RefSeq" id="WP_143372948.1">
    <property type="nucleotide sequence ID" value="NZ_VJVZ01000004.1"/>
</dbReference>
<evidence type="ECO:0000313" key="1">
    <source>
        <dbReference type="EMBL" id="TRW25365.1"/>
    </source>
</evidence>
<dbReference type="SUPFAM" id="SSF52467">
    <property type="entry name" value="DHS-like NAD/FAD-binding domain"/>
    <property type="match status" value="1"/>
</dbReference>
<proteinExistence type="predicted"/>
<dbReference type="PANTHER" id="PTHR10098">
    <property type="entry name" value="RAPSYN-RELATED"/>
    <property type="match status" value="1"/>
</dbReference>
<dbReference type="Proteomes" id="UP000320643">
    <property type="component" value="Unassembled WGS sequence"/>
</dbReference>
<dbReference type="PANTHER" id="PTHR10098:SF108">
    <property type="entry name" value="TETRATRICOPEPTIDE REPEAT PROTEIN 28"/>
    <property type="match status" value="1"/>
</dbReference>
<dbReference type="Gene3D" id="3.40.50.1220">
    <property type="entry name" value="TPP-binding domain"/>
    <property type="match status" value="1"/>
</dbReference>
<protein>
    <submittedName>
        <fullName evidence="1">Tetratricopeptide repeat protein</fullName>
    </submittedName>
</protein>
<dbReference type="SUPFAM" id="SSF48452">
    <property type="entry name" value="TPR-like"/>
    <property type="match status" value="2"/>
</dbReference>
<dbReference type="SMART" id="SM00028">
    <property type="entry name" value="TPR"/>
    <property type="match status" value="6"/>
</dbReference>
<dbReference type="Pfam" id="PF13424">
    <property type="entry name" value="TPR_12"/>
    <property type="match status" value="2"/>
</dbReference>